<dbReference type="SUPFAM" id="SSF56784">
    <property type="entry name" value="HAD-like"/>
    <property type="match status" value="1"/>
</dbReference>
<dbReference type="Pfam" id="PF08282">
    <property type="entry name" value="Hydrolase_3"/>
    <property type="match status" value="1"/>
</dbReference>
<dbReference type="Pfam" id="PF00690">
    <property type="entry name" value="Cation_ATPase_N"/>
    <property type="match status" value="1"/>
</dbReference>
<dbReference type="Pfam" id="PF00689">
    <property type="entry name" value="Cation_ATPase_C"/>
    <property type="match status" value="1"/>
</dbReference>
<dbReference type="InterPro" id="IPR008250">
    <property type="entry name" value="ATPase_P-typ_transduc_dom_A_sf"/>
</dbReference>
<feature type="transmembrane region" description="Helical" evidence="11">
    <location>
        <begin position="843"/>
        <end position="862"/>
    </location>
</feature>
<keyword evidence="3 11" id="KW-0812">Transmembrane</keyword>
<dbReference type="GO" id="GO:1990573">
    <property type="term" value="P:potassium ion import across plasma membrane"/>
    <property type="evidence" value="ECO:0007669"/>
    <property type="project" value="TreeGrafter"/>
</dbReference>
<organism evidence="13 14">
    <name type="scientific">Gemmatimonas groenlandica</name>
    <dbReference type="NCBI Taxonomy" id="2732249"/>
    <lineage>
        <taxon>Bacteria</taxon>
        <taxon>Pseudomonadati</taxon>
        <taxon>Gemmatimonadota</taxon>
        <taxon>Gemmatimonadia</taxon>
        <taxon>Gemmatimonadales</taxon>
        <taxon>Gemmatimonadaceae</taxon>
        <taxon>Gemmatimonas</taxon>
    </lineage>
</organism>
<evidence type="ECO:0000256" key="9">
    <source>
        <dbReference type="ARBA" id="ARBA00023136"/>
    </source>
</evidence>
<dbReference type="Gene3D" id="2.70.150.10">
    <property type="entry name" value="Calcium-transporting ATPase, cytoplasmic transduction domain A"/>
    <property type="match status" value="1"/>
</dbReference>
<sequence>MTDSPAATTLWHASSAEQTLATLESSAERGLSAEVVQARTIEYGENVLQHARSRGLLRMLLAQFADTMVVVLLVAALIAGIVGEPEDMIAIIAIVILNAVLGFAQEYRADRAMAALGALAQPLTQVRRDGTEVSVPSTALVPGDIVLLAAGNIVPADMRLLDAVHLSIEEAALTGESVPSRKDPAACPANASAVGDQTCMSFKGTTVVAGRGSGIVVATGMCTELGRIAALLRDEPESPSPLQQRLSVLGRKLAIAVVALCTIIFAAGLLRGEPVLLMFMTALSLAVAAIPEALPAVVAISLALGARRMVKQQALIRRLPAVETLGSVTYICTDKTGTLTENRMHVDSVVLGDGTAWTLSQPPAHDLTPLSEVMTLCTDVTVGAEGALVGDPTETALVRAGADVGVNKSALDAHWPRVGEVPFSSERARMTTIHRHESRVIVCTKGAPERVIAGCTSMRSADAIVPIDAARVLEQAESMAVSGLRVLAIATRTLSEQPDSAEHAEQELTLLALIGLIDPPRAEAKAAVETCQAAGIHVVMITGDHPATALAIATRLGIARADDVVLTGQDIPGLSDEDLAQRVTDVRVFARVAPEDKLRIVKALQSRGQYVAMTGDGVNDAPALKRANIGIAMGRGGTDVAREAAHMVLLDDNFATIVKAVHEGRRIYDNIRRFVRFVLSTNAGEIWTLFLAPFLGLPLPLLPIHILWMNLVTDGLPGITLAAEPAEPDSMQRPPRSPQESLLAGGLWQHALRVGLLMAALALGTQALTIRDGNSHWQTMTFTVLTLSQLFHLMAIRSERISIWTLGVRGNPALFYAVVAAFGLQMATLYVPAMNRIFHTVPLSWRELAVCVAVSSVVLFAVEGEKWWLRRHHPSSGFPS</sequence>
<dbReference type="NCBIfam" id="TIGR01494">
    <property type="entry name" value="ATPase_P-type"/>
    <property type="match status" value="2"/>
</dbReference>
<proteinExistence type="inferred from homology"/>
<dbReference type="GO" id="GO:0005388">
    <property type="term" value="F:P-type calcium transporter activity"/>
    <property type="evidence" value="ECO:0007669"/>
    <property type="project" value="UniProtKB-EC"/>
</dbReference>
<dbReference type="GO" id="GO:0005886">
    <property type="term" value="C:plasma membrane"/>
    <property type="evidence" value="ECO:0007669"/>
    <property type="project" value="TreeGrafter"/>
</dbReference>
<keyword evidence="8 11" id="KW-1133">Transmembrane helix</keyword>
<evidence type="ECO:0000256" key="3">
    <source>
        <dbReference type="ARBA" id="ARBA00022692"/>
    </source>
</evidence>
<dbReference type="SMART" id="SM00831">
    <property type="entry name" value="Cation_ATPase_N"/>
    <property type="match status" value="1"/>
</dbReference>
<dbReference type="InterPro" id="IPR044492">
    <property type="entry name" value="P_typ_ATPase_HD_dom"/>
</dbReference>
<dbReference type="SUPFAM" id="SSF81660">
    <property type="entry name" value="Metal cation-transporting ATPase, ATP-binding domain N"/>
    <property type="match status" value="1"/>
</dbReference>
<dbReference type="GO" id="GO:1902600">
    <property type="term" value="P:proton transmembrane transport"/>
    <property type="evidence" value="ECO:0007669"/>
    <property type="project" value="TreeGrafter"/>
</dbReference>
<gene>
    <name evidence="13" type="ORF">HKW67_00430</name>
</gene>
<dbReference type="PRINTS" id="PR00119">
    <property type="entry name" value="CATATPASE"/>
</dbReference>
<name>A0A6M4IWK0_9BACT</name>
<feature type="transmembrane region" description="Helical" evidence="11">
    <location>
        <begin position="813"/>
        <end position="831"/>
    </location>
</feature>
<feature type="domain" description="Cation-transporting P-type ATPase N-terminal" evidence="12">
    <location>
        <begin position="10"/>
        <end position="84"/>
    </location>
</feature>
<dbReference type="SUPFAM" id="SSF81653">
    <property type="entry name" value="Calcium ATPase, transduction domain A"/>
    <property type="match status" value="1"/>
</dbReference>
<dbReference type="Pfam" id="PF13246">
    <property type="entry name" value="Cation_ATPase"/>
    <property type="match status" value="1"/>
</dbReference>
<dbReference type="AlphaFoldDB" id="A0A6M4IWK0"/>
<dbReference type="InterPro" id="IPR023214">
    <property type="entry name" value="HAD_sf"/>
</dbReference>
<dbReference type="GO" id="GO:0006883">
    <property type="term" value="P:intracellular sodium ion homeostasis"/>
    <property type="evidence" value="ECO:0007669"/>
    <property type="project" value="TreeGrafter"/>
</dbReference>
<evidence type="ECO:0000313" key="14">
    <source>
        <dbReference type="Proteomes" id="UP000500938"/>
    </source>
</evidence>
<dbReference type="PROSITE" id="PS00154">
    <property type="entry name" value="ATPASE_E1_E2"/>
    <property type="match status" value="1"/>
</dbReference>
<reference evidence="13 14" key="1">
    <citation type="submission" date="2020-05" db="EMBL/GenBank/DDBJ databases">
        <title>Complete genome sequence of Gemmatimonas greenlandica TET16.</title>
        <authorList>
            <person name="Zeng Y."/>
        </authorList>
    </citation>
    <scope>NUCLEOTIDE SEQUENCE [LARGE SCALE GENOMIC DNA]</scope>
    <source>
        <strain evidence="13 14">TET16</strain>
    </source>
</reference>
<dbReference type="EMBL" id="CP053085">
    <property type="protein sequence ID" value="QJR38059.1"/>
    <property type="molecule type" value="Genomic_DNA"/>
</dbReference>
<evidence type="ECO:0000256" key="4">
    <source>
        <dbReference type="ARBA" id="ARBA00022741"/>
    </source>
</evidence>
<comment type="similarity">
    <text evidence="2">Belongs to the cation transport ATPase (P-type) (TC 3.A.3) family. Type IIA subfamily.</text>
</comment>
<evidence type="ECO:0000256" key="11">
    <source>
        <dbReference type="SAM" id="Phobius"/>
    </source>
</evidence>
<dbReference type="InterPro" id="IPR036412">
    <property type="entry name" value="HAD-like_sf"/>
</dbReference>
<dbReference type="Pfam" id="PF00122">
    <property type="entry name" value="E1-E2_ATPase"/>
    <property type="match status" value="1"/>
</dbReference>
<keyword evidence="9 11" id="KW-0472">Membrane</keyword>
<accession>A0A6M4IWK0</accession>
<dbReference type="Gene3D" id="3.40.50.1000">
    <property type="entry name" value="HAD superfamily/HAD-like"/>
    <property type="match status" value="1"/>
</dbReference>
<keyword evidence="7" id="KW-1278">Translocase</keyword>
<feature type="transmembrane region" description="Helical" evidence="11">
    <location>
        <begin position="60"/>
        <end position="82"/>
    </location>
</feature>
<dbReference type="SFLD" id="SFLDS00003">
    <property type="entry name" value="Haloacid_Dehalogenase"/>
    <property type="match status" value="1"/>
</dbReference>
<dbReference type="Gene3D" id="1.20.1110.10">
    <property type="entry name" value="Calcium-transporting ATPase, transmembrane domain"/>
    <property type="match status" value="1"/>
</dbReference>
<protein>
    <submittedName>
        <fullName evidence="13">Cation-translocating P-type ATPase</fullName>
    </submittedName>
</protein>
<dbReference type="InterPro" id="IPR018303">
    <property type="entry name" value="ATPase_P-typ_P_site"/>
</dbReference>
<dbReference type="InterPro" id="IPR023299">
    <property type="entry name" value="ATPase_P-typ_cyto_dom_N"/>
</dbReference>
<dbReference type="GO" id="GO:0030007">
    <property type="term" value="P:intracellular potassium ion homeostasis"/>
    <property type="evidence" value="ECO:0007669"/>
    <property type="project" value="TreeGrafter"/>
</dbReference>
<keyword evidence="6" id="KW-0460">Magnesium</keyword>
<evidence type="ECO:0000256" key="6">
    <source>
        <dbReference type="ARBA" id="ARBA00022842"/>
    </source>
</evidence>
<evidence type="ECO:0000256" key="7">
    <source>
        <dbReference type="ARBA" id="ARBA00022967"/>
    </source>
</evidence>
<dbReference type="SFLD" id="SFLDG00002">
    <property type="entry name" value="C1.7:_P-type_atpase_like"/>
    <property type="match status" value="1"/>
</dbReference>
<dbReference type="PANTHER" id="PTHR43294:SF20">
    <property type="entry name" value="P-TYPE ATPASE"/>
    <property type="match status" value="1"/>
</dbReference>
<dbReference type="Proteomes" id="UP000500938">
    <property type="component" value="Chromosome"/>
</dbReference>
<evidence type="ECO:0000313" key="13">
    <source>
        <dbReference type="EMBL" id="QJR38059.1"/>
    </source>
</evidence>
<evidence type="ECO:0000256" key="8">
    <source>
        <dbReference type="ARBA" id="ARBA00022989"/>
    </source>
</evidence>
<dbReference type="PANTHER" id="PTHR43294">
    <property type="entry name" value="SODIUM/POTASSIUM-TRANSPORTING ATPASE SUBUNIT ALPHA"/>
    <property type="match status" value="1"/>
</dbReference>
<feature type="transmembrane region" description="Helical" evidence="11">
    <location>
        <begin position="253"/>
        <end position="270"/>
    </location>
</feature>
<keyword evidence="4" id="KW-0547">Nucleotide-binding</keyword>
<evidence type="ECO:0000256" key="2">
    <source>
        <dbReference type="ARBA" id="ARBA00005675"/>
    </source>
</evidence>
<feature type="transmembrane region" description="Helical" evidence="11">
    <location>
        <begin position="742"/>
        <end position="763"/>
    </location>
</feature>
<dbReference type="SFLD" id="SFLDF00027">
    <property type="entry name" value="p-type_atpase"/>
    <property type="match status" value="1"/>
</dbReference>
<dbReference type="SUPFAM" id="SSF81665">
    <property type="entry name" value="Calcium ATPase, transmembrane domain M"/>
    <property type="match status" value="1"/>
</dbReference>
<dbReference type="KEGG" id="ggr:HKW67_00430"/>
<dbReference type="InterPro" id="IPR004014">
    <property type="entry name" value="ATPase_P-typ_cation-transptr_N"/>
</dbReference>
<evidence type="ECO:0000256" key="5">
    <source>
        <dbReference type="ARBA" id="ARBA00022840"/>
    </source>
</evidence>
<dbReference type="FunFam" id="3.40.50.1000:FF:000028">
    <property type="entry name" value="Calcium-transporting P-type ATPase, putative"/>
    <property type="match status" value="1"/>
</dbReference>
<dbReference type="InterPro" id="IPR050510">
    <property type="entry name" value="Cation_transp_ATPase_P-type"/>
</dbReference>
<keyword evidence="14" id="KW-1185">Reference proteome</keyword>
<feature type="transmembrane region" description="Helical" evidence="11">
    <location>
        <begin position="88"/>
        <end position="104"/>
    </location>
</feature>
<comment type="catalytic activity">
    <reaction evidence="10">
        <text>Ca(2+)(in) + ATP + H2O = Ca(2+)(out) + ADP + phosphate + H(+)</text>
        <dbReference type="Rhea" id="RHEA:18105"/>
        <dbReference type="ChEBI" id="CHEBI:15377"/>
        <dbReference type="ChEBI" id="CHEBI:15378"/>
        <dbReference type="ChEBI" id="CHEBI:29108"/>
        <dbReference type="ChEBI" id="CHEBI:30616"/>
        <dbReference type="ChEBI" id="CHEBI:43474"/>
        <dbReference type="ChEBI" id="CHEBI:456216"/>
        <dbReference type="EC" id="7.2.2.10"/>
    </reaction>
</comment>
<dbReference type="FunFam" id="1.20.1110.10:FF:000065">
    <property type="entry name" value="Sarcoplasmic/endoplasmic reticulum calcium ATPase 1"/>
    <property type="match status" value="1"/>
</dbReference>
<evidence type="ECO:0000259" key="12">
    <source>
        <dbReference type="SMART" id="SM00831"/>
    </source>
</evidence>
<dbReference type="GO" id="GO:0005391">
    <property type="term" value="F:P-type sodium:potassium-exchanging transporter activity"/>
    <property type="evidence" value="ECO:0007669"/>
    <property type="project" value="TreeGrafter"/>
</dbReference>
<comment type="subcellular location">
    <subcellularLocation>
        <location evidence="1">Membrane</location>
        <topology evidence="1">Multi-pass membrane protein</topology>
    </subcellularLocation>
</comment>
<keyword evidence="5" id="KW-0067">ATP-binding</keyword>
<evidence type="ECO:0000256" key="1">
    <source>
        <dbReference type="ARBA" id="ARBA00004141"/>
    </source>
</evidence>
<dbReference type="InterPro" id="IPR059000">
    <property type="entry name" value="ATPase_P-type_domA"/>
</dbReference>
<dbReference type="InterPro" id="IPR023298">
    <property type="entry name" value="ATPase_P-typ_TM_dom_sf"/>
</dbReference>
<dbReference type="GO" id="GO:0036376">
    <property type="term" value="P:sodium ion export across plasma membrane"/>
    <property type="evidence" value="ECO:0007669"/>
    <property type="project" value="TreeGrafter"/>
</dbReference>
<dbReference type="InterPro" id="IPR001757">
    <property type="entry name" value="P_typ_ATPase"/>
</dbReference>
<dbReference type="PRINTS" id="PR00120">
    <property type="entry name" value="HATPASE"/>
</dbReference>
<feature type="transmembrane region" description="Helical" evidence="11">
    <location>
        <begin position="276"/>
        <end position="304"/>
    </location>
</feature>
<dbReference type="GO" id="GO:0005524">
    <property type="term" value="F:ATP binding"/>
    <property type="evidence" value="ECO:0007669"/>
    <property type="project" value="UniProtKB-KW"/>
</dbReference>
<evidence type="ECO:0000256" key="10">
    <source>
        <dbReference type="ARBA" id="ARBA00048694"/>
    </source>
</evidence>
<dbReference type="Gene3D" id="3.40.1110.10">
    <property type="entry name" value="Calcium-transporting ATPase, cytoplasmic domain N"/>
    <property type="match status" value="1"/>
</dbReference>
<dbReference type="InterPro" id="IPR006068">
    <property type="entry name" value="ATPase_P-typ_cation-transptr_C"/>
</dbReference>
<dbReference type="GO" id="GO:0016887">
    <property type="term" value="F:ATP hydrolysis activity"/>
    <property type="evidence" value="ECO:0007669"/>
    <property type="project" value="InterPro"/>
</dbReference>